<dbReference type="Gene3D" id="3.40.50.300">
    <property type="entry name" value="P-loop containing nucleotide triphosphate hydrolases"/>
    <property type="match status" value="1"/>
</dbReference>
<dbReference type="GO" id="GO:0005524">
    <property type="term" value="F:ATP binding"/>
    <property type="evidence" value="ECO:0007669"/>
    <property type="project" value="UniProtKB-KW"/>
</dbReference>
<keyword evidence="5" id="KW-1185">Reference proteome</keyword>
<name>A0A853C1Q6_9ACTN</name>
<evidence type="ECO:0000256" key="2">
    <source>
        <dbReference type="ARBA" id="ARBA00022840"/>
    </source>
</evidence>
<evidence type="ECO:0000259" key="3">
    <source>
        <dbReference type="Pfam" id="PF13191"/>
    </source>
</evidence>
<dbReference type="GO" id="GO:0004016">
    <property type="term" value="F:adenylate cyclase activity"/>
    <property type="evidence" value="ECO:0007669"/>
    <property type="project" value="TreeGrafter"/>
</dbReference>
<dbReference type="GO" id="GO:0005737">
    <property type="term" value="C:cytoplasm"/>
    <property type="evidence" value="ECO:0007669"/>
    <property type="project" value="TreeGrafter"/>
</dbReference>
<dbReference type="AlphaFoldDB" id="A0A853C1Q6"/>
<dbReference type="PANTHER" id="PTHR16305:SF35">
    <property type="entry name" value="TRANSCRIPTIONAL ACTIVATOR DOMAIN"/>
    <property type="match status" value="1"/>
</dbReference>
<dbReference type="Proteomes" id="UP000530424">
    <property type="component" value="Unassembled WGS sequence"/>
</dbReference>
<dbReference type="InterPro" id="IPR041664">
    <property type="entry name" value="AAA_16"/>
</dbReference>
<keyword evidence="2" id="KW-0067">ATP-binding</keyword>
<reference evidence="4 5" key="1">
    <citation type="submission" date="2020-07" db="EMBL/GenBank/DDBJ databases">
        <title>Sequencing the genomes of 1000 actinobacteria strains.</title>
        <authorList>
            <person name="Klenk H.-P."/>
        </authorList>
    </citation>
    <scope>NUCLEOTIDE SEQUENCE [LARGE SCALE GENOMIC DNA]</scope>
    <source>
        <strain evidence="4 5">DSM 103833</strain>
    </source>
</reference>
<accession>A0A853C1Q6</accession>
<organism evidence="4 5">
    <name type="scientific">Nocardioides thalensis</name>
    <dbReference type="NCBI Taxonomy" id="1914755"/>
    <lineage>
        <taxon>Bacteria</taxon>
        <taxon>Bacillati</taxon>
        <taxon>Actinomycetota</taxon>
        <taxon>Actinomycetes</taxon>
        <taxon>Propionibacteriales</taxon>
        <taxon>Nocardioidaceae</taxon>
        <taxon>Nocardioides</taxon>
    </lineage>
</organism>
<gene>
    <name evidence="4" type="ORF">HNR19_002838</name>
</gene>
<evidence type="ECO:0000313" key="4">
    <source>
        <dbReference type="EMBL" id="NYJ02140.1"/>
    </source>
</evidence>
<dbReference type="RefSeq" id="WP_179668546.1">
    <property type="nucleotide sequence ID" value="NZ_JACCFP010000001.1"/>
</dbReference>
<protein>
    <recommendedName>
        <fullName evidence="3">Orc1-like AAA ATPase domain-containing protein</fullName>
    </recommendedName>
</protein>
<keyword evidence="1" id="KW-0547">Nucleotide-binding</keyword>
<dbReference type="EMBL" id="JACCFP010000001">
    <property type="protein sequence ID" value="NYJ02140.1"/>
    <property type="molecule type" value="Genomic_DNA"/>
</dbReference>
<dbReference type="SUPFAM" id="SSF52540">
    <property type="entry name" value="P-loop containing nucleoside triphosphate hydrolases"/>
    <property type="match status" value="1"/>
</dbReference>
<comment type="caution">
    <text evidence="4">The sequence shown here is derived from an EMBL/GenBank/DDBJ whole genome shotgun (WGS) entry which is preliminary data.</text>
</comment>
<dbReference type="InterPro" id="IPR027417">
    <property type="entry name" value="P-loop_NTPase"/>
</dbReference>
<sequence length="996" mass="104357">MGTLRPDPGFVGRGDEVARLAEVLRAAREGGSPLALVLGEAGIGKSRLVGRVAADARAQGYDVLWTEAEEDGGPFSALAGLRVAGTDASVDGSDGDQRWDRLEAVAAGIADRAPVLVIVEDLHWADASSLWVLERLARHLGGVAAPVLGTARSDEATQPPMARLMAAADPVVRLGGLSVEETTRLAELAAPGGSVDGAALWERTGGVPLFVREAAVLAAESGVPALATGVLGRRFERLGEASCRALAAVALAPVGTSLVTLARALDRTVEAVVAAVDVARGEDLVVDERGGGVRFRHALLTEAAAATLSVDEQRRLRLALADALEADATVWARGQAAHQRLLALPAGDVETAARSALAAVVETRAAGRPSEASALAAVAVAELEPYGAAPHLRGGLLVELGELLLDFREVDRAREAFAAAVALGGALDPTLRARAETGRSFFVNPLVPESETFARLTRADAALPPDDSPLRVRLLGRVAATSIAGPAARERGRSAGREAVAMARRLGDPQLLVQALADLHLAPTSPEEWVARGDAADEIVALGERLGRPDVALLGYEWQFGERLGRADRPGAEESLGRLELYSQLSPSPKWRIAAGLRRAVLTSLRGDREGALRVLDTEFLSARQWLHQDELNGIAVGFRTAAALQHGVDDPVLREQYDVLVDAAASIPAPFIQASLALTAWVIGEEELARRHLAKAAASLDVLAVGLESLYGLTSCGLVAAALGEEGIAREIRPLLEPHAARLTSGSSGVIVPTATAVGLLADATGDAEAAASYHDLGIELADRVGSVVLADRCRALAGRAQRPPERTAAPGSASVVRSMDGWVFTTPFGAATVEESRGLLQLVEVLRAAGRELAAVDLAAGGGAPVVQHDLGPMLDDRAKREYRARIADLREEIDDAETMNDPDRATHARLELDALLDELGRAVGMGGRDRPHGATDERARVNVTRSIRRAIAAVAAQAPELGAHLEVSVRTGRECSYRPDPAAALAWEVRGRP</sequence>
<feature type="domain" description="Orc1-like AAA ATPase" evidence="3">
    <location>
        <begin position="10"/>
        <end position="141"/>
    </location>
</feature>
<evidence type="ECO:0000256" key="1">
    <source>
        <dbReference type="ARBA" id="ARBA00022741"/>
    </source>
</evidence>
<dbReference type="PANTHER" id="PTHR16305">
    <property type="entry name" value="TESTICULAR SOLUBLE ADENYLYL CYCLASE"/>
    <property type="match status" value="1"/>
</dbReference>
<dbReference type="Pfam" id="PF13191">
    <property type="entry name" value="AAA_16"/>
    <property type="match status" value="1"/>
</dbReference>
<evidence type="ECO:0000313" key="5">
    <source>
        <dbReference type="Proteomes" id="UP000530424"/>
    </source>
</evidence>
<proteinExistence type="predicted"/>